<name>A0A2Z2HRV6_9EURY</name>
<keyword evidence="1" id="KW-0812">Transmembrane</keyword>
<keyword evidence="1" id="KW-0472">Membrane</keyword>
<sequence>MNGKLFVVLIAFVFVGVMLPAVGISFDDAERERLVDEELTLDAEEPVSVEYASEALATAEDVTIVVESDQLEPGDDFEWHSGDVVTLEEDLDGATAQIEYPAEIRTEETRNVGNLLSVFDGWYVEAIVLFTCLAAALAAAAWGEL</sequence>
<protein>
    <submittedName>
        <fullName evidence="2">Uncharacterized protein</fullName>
    </submittedName>
</protein>
<keyword evidence="3" id="KW-1185">Reference proteome</keyword>
<evidence type="ECO:0000313" key="2">
    <source>
        <dbReference type="EMBL" id="ARS89926.1"/>
    </source>
</evidence>
<gene>
    <name evidence="2" type="ORF">B1756_09420</name>
</gene>
<dbReference type="EMBL" id="CP019893">
    <property type="protein sequence ID" value="ARS89926.1"/>
    <property type="molecule type" value="Genomic_DNA"/>
</dbReference>
<dbReference type="Proteomes" id="UP000250088">
    <property type="component" value="Chromosome"/>
</dbReference>
<reference evidence="3" key="1">
    <citation type="submission" date="2017-02" db="EMBL/GenBank/DDBJ databases">
        <title>Natronthermophilus aegyptiacus gen. nov.,sp. nov., an aerobic, extremely halophilic alkalithermophilic archaeon isolated from the athalassohaline Wadi An Natrun, Egypt.</title>
        <authorList>
            <person name="Zhao B."/>
        </authorList>
    </citation>
    <scope>NUCLEOTIDE SEQUENCE [LARGE SCALE GENOMIC DNA]</scope>
    <source>
        <strain evidence="3">JW/NM-HA 15</strain>
    </source>
</reference>
<dbReference type="GeneID" id="43740520"/>
<dbReference type="KEGG" id="naj:B1756_09420"/>
<accession>A0A2Z2HRV6</accession>
<evidence type="ECO:0000313" key="3">
    <source>
        <dbReference type="Proteomes" id="UP000250088"/>
    </source>
</evidence>
<evidence type="ECO:0000256" key="1">
    <source>
        <dbReference type="SAM" id="Phobius"/>
    </source>
</evidence>
<dbReference type="RefSeq" id="WP_086888305.1">
    <property type="nucleotide sequence ID" value="NZ_CP019893.1"/>
</dbReference>
<keyword evidence="1" id="KW-1133">Transmembrane helix</keyword>
<feature type="transmembrane region" description="Helical" evidence="1">
    <location>
        <begin position="122"/>
        <end position="142"/>
    </location>
</feature>
<proteinExistence type="predicted"/>
<organism evidence="2 3">
    <name type="scientific">Natrarchaeobaculum aegyptiacum</name>
    <dbReference type="NCBI Taxonomy" id="745377"/>
    <lineage>
        <taxon>Archaea</taxon>
        <taxon>Methanobacteriati</taxon>
        <taxon>Methanobacteriota</taxon>
        <taxon>Stenosarchaea group</taxon>
        <taxon>Halobacteria</taxon>
        <taxon>Halobacteriales</taxon>
        <taxon>Natrialbaceae</taxon>
        <taxon>Natrarchaeobaculum</taxon>
    </lineage>
</organism>
<dbReference type="AlphaFoldDB" id="A0A2Z2HRV6"/>